<comment type="caution">
    <text evidence="2">The sequence shown here is derived from an EMBL/GenBank/DDBJ whole genome shotgun (WGS) entry which is preliminary data.</text>
</comment>
<dbReference type="RefSeq" id="WP_359358780.1">
    <property type="nucleotide sequence ID" value="NZ_JBEYXV010000037.1"/>
</dbReference>
<evidence type="ECO:0000256" key="1">
    <source>
        <dbReference type="SAM" id="MobiDB-lite"/>
    </source>
</evidence>
<keyword evidence="3" id="KW-1185">Reference proteome</keyword>
<evidence type="ECO:0000313" key="2">
    <source>
        <dbReference type="EMBL" id="MEU6826958.1"/>
    </source>
</evidence>
<protein>
    <submittedName>
        <fullName evidence="2">Uncharacterized protein</fullName>
    </submittedName>
</protein>
<evidence type="ECO:0000313" key="3">
    <source>
        <dbReference type="Proteomes" id="UP001551176"/>
    </source>
</evidence>
<accession>A0ABV3C115</accession>
<feature type="region of interest" description="Disordered" evidence="1">
    <location>
        <begin position="1"/>
        <end position="30"/>
    </location>
</feature>
<name>A0ABV3C115_9ACTN</name>
<feature type="region of interest" description="Disordered" evidence="1">
    <location>
        <begin position="47"/>
        <end position="66"/>
    </location>
</feature>
<organism evidence="2 3">
    <name type="scientific">Streptomyces atriruber</name>
    <dbReference type="NCBI Taxonomy" id="545121"/>
    <lineage>
        <taxon>Bacteria</taxon>
        <taxon>Bacillati</taxon>
        <taxon>Actinomycetota</taxon>
        <taxon>Actinomycetes</taxon>
        <taxon>Kitasatosporales</taxon>
        <taxon>Streptomycetaceae</taxon>
        <taxon>Streptomyces</taxon>
    </lineage>
</organism>
<reference evidence="2 3" key="1">
    <citation type="submission" date="2024-06" db="EMBL/GenBank/DDBJ databases">
        <title>The Natural Products Discovery Center: Release of the First 8490 Sequenced Strains for Exploring Actinobacteria Biosynthetic Diversity.</title>
        <authorList>
            <person name="Kalkreuter E."/>
            <person name="Kautsar S.A."/>
            <person name="Yang D."/>
            <person name="Bader C.D."/>
            <person name="Teijaro C.N."/>
            <person name="Fluegel L."/>
            <person name="Davis C.M."/>
            <person name="Simpson J.R."/>
            <person name="Lauterbach L."/>
            <person name="Steele A.D."/>
            <person name="Gui C."/>
            <person name="Meng S."/>
            <person name="Li G."/>
            <person name="Viehrig K."/>
            <person name="Ye F."/>
            <person name="Su P."/>
            <person name="Kiefer A.F."/>
            <person name="Nichols A."/>
            <person name="Cepeda A.J."/>
            <person name="Yan W."/>
            <person name="Fan B."/>
            <person name="Jiang Y."/>
            <person name="Adhikari A."/>
            <person name="Zheng C.-J."/>
            <person name="Schuster L."/>
            <person name="Cowan T.M."/>
            <person name="Smanski M.J."/>
            <person name="Chevrette M.G."/>
            <person name="De Carvalho L.P.S."/>
            <person name="Shen B."/>
        </authorList>
    </citation>
    <scope>NUCLEOTIDE SEQUENCE [LARGE SCALE GENOMIC DNA]</scope>
    <source>
        <strain evidence="2 3">NPDC046838</strain>
    </source>
</reference>
<proteinExistence type="predicted"/>
<dbReference type="Proteomes" id="UP001551176">
    <property type="component" value="Unassembled WGS sequence"/>
</dbReference>
<gene>
    <name evidence="2" type="ORF">ABZ921_40665</name>
</gene>
<sequence>MTPIDRLLLEAIPVRPEPAPGSPRPTEVHSLWTPDEQDQHWADLADALGIPSQPRPAHPEPGQAAA</sequence>
<dbReference type="EMBL" id="JBEYXV010000037">
    <property type="protein sequence ID" value="MEU6826958.1"/>
    <property type="molecule type" value="Genomic_DNA"/>
</dbReference>